<dbReference type="InterPro" id="IPR041436">
    <property type="entry name" value="RNAse_A_bac"/>
</dbReference>
<dbReference type="Pfam" id="PF18431">
    <property type="entry name" value="RNAse_A_bac"/>
    <property type="match status" value="1"/>
</dbReference>
<evidence type="ECO:0000313" key="3">
    <source>
        <dbReference type="Proteomes" id="UP000619244"/>
    </source>
</evidence>
<keyword evidence="3" id="KW-1185">Reference proteome</keyword>
<reference evidence="2" key="1">
    <citation type="journal article" date="2014" name="Int. J. Syst. Evol. Microbiol.">
        <title>Complete genome sequence of Corynebacterium casei LMG S-19264T (=DSM 44701T), isolated from a smear-ripened cheese.</title>
        <authorList>
            <consortium name="US DOE Joint Genome Institute (JGI-PGF)"/>
            <person name="Walter F."/>
            <person name="Albersmeier A."/>
            <person name="Kalinowski J."/>
            <person name="Ruckert C."/>
        </authorList>
    </citation>
    <scope>NUCLEOTIDE SEQUENCE</scope>
    <source>
        <strain evidence="2">JCM 4790</strain>
    </source>
</reference>
<proteinExistence type="predicted"/>
<accession>A0A918U9G4</accession>
<dbReference type="RefSeq" id="WP_229919855.1">
    <property type="nucleotide sequence ID" value="NZ_BMVU01000089.1"/>
</dbReference>
<evidence type="ECO:0000313" key="2">
    <source>
        <dbReference type="EMBL" id="GGY13405.1"/>
    </source>
</evidence>
<gene>
    <name evidence="2" type="ORF">GCM10010358_77130</name>
</gene>
<comment type="caution">
    <text evidence="2">The sequence shown here is derived from an EMBL/GenBank/DDBJ whole genome shotgun (WGS) entry which is preliminary data.</text>
</comment>
<protein>
    <recommendedName>
        <fullName evidence="1">Bacterial CdiA-CT RNAse A domain-containing protein</fullName>
    </recommendedName>
</protein>
<feature type="domain" description="Bacterial CdiA-CT RNAse A" evidence="1">
    <location>
        <begin position="25"/>
        <end position="130"/>
    </location>
</feature>
<name>A0A918U9G4_9ACTN</name>
<sequence>MLAGKTPVLVHNSNCNLAQHEAAGGHAIARLVGKTDAELAARNIRYSSTFTDLAAAERATGGNLAANQGQVSQWLSGNGRRLVINGPMSAADGRVYERATQSILSPSGVTTVLQRNPSMPNGYHIVTSYPSP</sequence>
<evidence type="ECO:0000259" key="1">
    <source>
        <dbReference type="Pfam" id="PF18431"/>
    </source>
</evidence>
<dbReference type="EMBL" id="BMVU01000089">
    <property type="protein sequence ID" value="GGY13405.1"/>
    <property type="molecule type" value="Genomic_DNA"/>
</dbReference>
<dbReference type="Proteomes" id="UP000619244">
    <property type="component" value="Unassembled WGS sequence"/>
</dbReference>
<organism evidence="2 3">
    <name type="scientific">Streptomyces minutiscleroticus</name>
    <dbReference type="NCBI Taxonomy" id="68238"/>
    <lineage>
        <taxon>Bacteria</taxon>
        <taxon>Bacillati</taxon>
        <taxon>Actinomycetota</taxon>
        <taxon>Actinomycetes</taxon>
        <taxon>Kitasatosporales</taxon>
        <taxon>Streptomycetaceae</taxon>
        <taxon>Streptomyces</taxon>
    </lineage>
</organism>
<dbReference type="CDD" id="cd20684">
    <property type="entry name" value="CdiA-CT_Yk_RNaseA-like"/>
    <property type="match status" value="1"/>
</dbReference>
<dbReference type="AlphaFoldDB" id="A0A918U9G4"/>
<reference evidence="2" key="2">
    <citation type="submission" date="2020-09" db="EMBL/GenBank/DDBJ databases">
        <authorList>
            <person name="Sun Q."/>
            <person name="Ohkuma M."/>
        </authorList>
    </citation>
    <scope>NUCLEOTIDE SEQUENCE</scope>
    <source>
        <strain evidence="2">JCM 4790</strain>
    </source>
</reference>